<sequence>MDPRISEAQPVQQEIIGRNTLQNHNYSNEEEDNDDNDFRDRMLRENGVAGLNGNDNGSEAGGSGRRTVRYRECLKNHAANMGSHALDGCGEFMPGGAEGTAEALKCQACGCHRNFHRREAEGERSPPYVRTSSVTALPYNPPPQVMYGAQRHPAVAAAVPVRFGGEESEHVAAALAALARGGNGGGGGGRKRFRTKFTAEQKAKMGEFAERVGWRIQKQDEADVERFCADVGVRRNVLKVWMHNNKNTLAKKSS</sequence>
<dbReference type="GO" id="GO:0005634">
    <property type="term" value="C:nucleus"/>
    <property type="evidence" value="ECO:0007669"/>
    <property type="project" value="UniProtKB-SubCell"/>
</dbReference>
<feature type="domain" description="ZF-HD dimerization-type" evidence="11">
    <location>
        <begin position="70"/>
        <end position="119"/>
    </location>
</feature>
<dbReference type="EMBL" id="GCKF01035928">
    <property type="protein sequence ID" value="JAG96835.1"/>
    <property type="molecule type" value="Transcribed_RNA"/>
</dbReference>
<evidence type="ECO:0000256" key="4">
    <source>
        <dbReference type="ARBA" id="ARBA00022833"/>
    </source>
</evidence>
<evidence type="ECO:0000256" key="2">
    <source>
        <dbReference type="ARBA" id="ARBA00022723"/>
    </source>
</evidence>
<dbReference type="GO" id="GO:0003700">
    <property type="term" value="F:DNA-binding transcription factor activity"/>
    <property type="evidence" value="ECO:0007669"/>
    <property type="project" value="TreeGrafter"/>
</dbReference>
<evidence type="ECO:0000256" key="3">
    <source>
        <dbReference type="ARBA" id="ARBA00022771"/>
    </source>
</evidence>
<dbReference type="Gene3D" id="1.10.10.60">
    <property type="entry name" value="Homeodomain-like"/>
    <property type="match status" value="1"/>
</dbReference>
<keyword evidence="3" id="KW-0863">Zinc-finger</keyword>
<protein>
    <recommendedName>
        <fullName evidence="11">ZF-HD dimerization-type domain-containing protein</fullName>
    </recommendedName>
</protein>
<dbReference type="AlphaFoldDB" id="A0A0D6R4L7"/>
<proteinExistence type="predicted"/>
<evidence type="ECO:0000256" key="8">
    <source>
        <dbReference type="ARBA" id="ARBA00023163"/>
    </source>
</evidence>
<keyword evidence="5" id="KW-0805">Transcription regulation</keyword>
<keyword evidence="7" id="KW-0371">Homeobox</keyword>
<dbReference type="SUPFAM" id="SSF46689">
    <property type="entry name" value="Homeodomain-like"/>
    <property type="match status" value="1"/>
</dbReference>
<dbReference type="InterPro" id="IPR006456">
    <property type="entry name" value="ZF_HD_homeobox_Cys/His_dimer"/>
</dbReference>
<evidence type="ECO:0000256" key="6">
    <source>
        <dbReference type="ARBA" id="ARBA00023125"/>
    </source>
</evidence>
<comment type="subcellular location">
    <subcellularLocation>
        <location evidence="1">Nucleus</location>
    </subcellularLocation>
</comment>
<dbReference type="GO" id="GO:0050793">
    <property type="term" value="P:regulation of developmental process"/>
    <property type="evidence" value="ECO:0007669"/>
    <property type="project" value="TreeGrafter"/>
</dbReference>
<evidence type="ECO:0000256" key="7">
    <source>
        <dbReference type="ARBA" id="ARBA00023155"/>
    </source>
</evidence>
<dbReference type="InterPro" id="IPR006455">
    <property type="entry name" value="Homeodomain_ZF_HD"/>
</dbReference>
<accession>A0A0D6R4L7</accession>
<evidence type="ECO:0000259" key="11">
    <source>
        <dbReference type="PROSITE" id="PS51523"/>
    </source>
</evidence>
<dbReference type="GO" id="GO:0008270">
    <property type="term" value="F:zinc ion binding"/>
    <property type="evidence" value="ECO:0007669"/>
    <property type="project" value="UniProtKB-KW"/>
</dbReference>
<keyword evidence="8" id="KW-0804">Transcription</keyword>
<dbReference type="PROSITE" id="PS51523">
    <property type="entry name" value="ZF_HD_DIMER"/>
    <property type="match status" value="1"/>
</dbReference>
<dbReference type="NCBIfam" id="TIGR01566">
    <property type="entry name" value="ZF_HD_prot_N"/>
    <property type="match status" value="1"/>
</dbReference>
<dbReference type="InterPro" id="IPR009057">
    <property type="entry name" value="Homeodomain-like_sf"/>
</dbReference>
<dbReference type="GO" id="GO:0000976">
    <property type="term" value="F:transcription cis-regulatory region binding"/>
    <property type="evidence" value="ECO:0007669"/>
    <property type="project" value="TreeGrafter"/>
</dbReference>
<dbReference type="PANTHER" id="PTHR31948">
    <property type="entry name" value="ZINC-FINGER HOMEODOMAIN PROTEIN 2"/>
    <property type="match status" value="1"/>
</dbReference>
<evidence type="ECO:0000313" key="12">
    <source>
        <dbReference type="EMBL" id="JAG96835.1"/>
    </source>
</evidence>
<evidence type="ECO:0000256" key="10">
    <source>
        <dbReference type="SAM" id="MobiDB-lite"/>
    </source>
</evidence>
<keyword evidence="4" id="KW-0862">Zinc</keyword>
<keyword evidence="2" id="KW-0479">Metal-binding</keyword>
<dbReference type="NCBIfam" id="TIGR01565">
    <property type="entry name" value="homeo_ZF_HD"/>
    <property type="match status" value="1"/>
</dbReference>
<reference evidence="12" key="1">
    <citation type="submission" date="2015-03" db="EMBL/GenBank/DDBJ databases">
        <title>A transcriptome of Araucaria cunninghamii, an australian fine timber species.</title>
        <authorList>
            <person name="Jing Yi C.J.Y."/>
            <person name="Yin San L.Y.S."/>
            <person name="Abdul Karim S.S."/>
            <person name="Wan Azmi N.N."/>
            <person name="Hercus R.R."/>
            <person name="Croft L.L."/>
        </authorList>
    </citation>
    <scope>NUCLEOTIDE SEQUENCE</scope>
    <source>
        <strain evidence="12">MI0301</strain>
        <tissue evidence="12">Leaf</tissue>
    </source>
</reference>
<evidence type="ECO:0000256" key="9">
    <source>
        <dbReference type="ARBA" id="ARBA00023242"/>
    </source>
</evidence>
<keyword evidence="9" id="KW-0539">Nucleus</keyword>
<dbReference type="Pfam" id="PF04770">
    <property type="entry name" value="ZF-HD_dimer"/>
    <property type="match status" value="1"/>
</dbReference>
<feature type="region of interest" description="Disordered" evidence="10">
    <location>
        <begin position="1"/>
        <end position="37"/>
    </location>
</feature>
<dbReference type="PANTHER" id="PTHR31948:SF140">
    <property type="entry name" value="ZINC-FINGER HOMEODOMAIN PROTEIN 2"/>
    <property type="match status" value="1"/>
</dbReference>
<dbReference type="FunFam" id="1.10.10.60:FF:000257">
    <property type="entry name" value="Zinc-finger homeodomain protein 2"/>
    <property type="match status" value="1"/>
</dbReference>
<evidence type="ECO:0000256" key="5">
    <source>
        <dbReference type="ARBA" id="ARBA00023015"/>
    </source>
</evidence>
<evidence type="ECO:0000256" key="1">
    <source>
        <dbReference type="ARBA" id="ARBA00004123"/>
    </source>
</evidence>
<keyword evidence="6" id="KW-0238">DNA-binding</keyword>
<organism evidence="12">
    <name type="scientific">Araucaria cunninghamii</name>
    <name type="common">Hoop pine</name>
    <name type="synonym">Moreton Bay pine</name>
    <dbReference type="NCBI Taxonomy" id="56994"/>
    <lineage>
        <taxon>Eukaryota</taxon>
        <taxon>Viridiplantae</taxon>
        <taxon>Streptophyta</taxon>
        <taxon>Embryophyta</taxon>
        <taxon>Tracheophyta</taxon>
        <taxon>Spermatophyta</taxon>
        <taxon>Pinopsida</taxon>
        <taxon>Pinidae</taxon>
        <taxon>Conifers II</taxon>
        <taxon>Araucariales</taxon>
        <taxon>Araucariaceae</taxon>
        <taxon>Araucaria</taxon>
    </lineage>
</organism>
<name>A0A0D6R4L7_ARACU</name>